<dbReference type="AlphaFoldDB" id="A0A5S5B5R4"/>
<comment type="caution">
    <text evidence="1">The sequence shown here is derived from an EMBL/GenBank/DDBJ whole genome shotgun (WGS) entry which is preliminary data.</text>
</comment>
<dbReference type="EMBL" id="VNHQ01000014">
    <property type="protein sequence ID" value="TYP61742.1"/>
    <property type="molecule type" value="Genomic_DNA"/>
</dbReference>
<protein>
    <submittedName>
        <fullName evidence="1">Uncharacterized protein</fullName>
    </submittedName>
</protein>
<sequence>MNALLRVTHKEDAFGLNASMALGLQQEIGV</sequence>
<proteinExistence type="predicted"/>
<name>A0A5S5B5R4_STUST</name>
<organism evidence="1 2">
    <name type="scientific">Stutzerimonas stutzeri</name>
    <name type="common">Pseudomonas stutzeri</name>
    <dbReference type="NCBI Taxonomy" id="316"/>
    <lineage>
        <taxon>Bacteria</taxon>
        <taxon>Pseudomonadati</taxon>
        <taxon>Pseudomonadota</taxon>
        <taxon>Gammaproteobacteria</taxon>
        <taxon>Pseudomonadales</taxon>
        <taxon>Pseudomonadaceae</taxon>
        <taxon>Stutzerimonas</taxon>
    </lineage>
</organism>
<evidence type="ECO:0000313" key="1">
    <source>
        <dbReference type="EMBL" id="TYP61742.1"/>
    </source>
</evidence>
<accession>A0A5S5B5R4</accession>
<dbReference type="Proteomes" id="UP000324282">
    <property type="component" value="Unassembled WGS sequence"/>
</dbReference>
<gene>
    <name evidence="1" type="ORF">A9A72_124492</name>
</gene>
<reference evidence="1 2" key="1">
    <citation type="submission" date="2019-07" db="EMBL/GenBank/DDBJ databases">
        <title>Deep subsurface shale carbon reservoir microbial communities from Ohio and West Virginia, USA.</title>
        <authorList>
            <person name="Wrighton K."/>
        </authorList>
    </citation>
    <scope>NUCLEOTIDE SEQUENCE [LARGE SCALE GENOMIC DNA]</scope>
    <source>
        <strain evidence="1 2">NP_8Ht</strain>
    </source>
</reference>
<evidence type="ECO:0000313" key="2">
    <source>
        <dbReference type="Proteomes" id="UP000324282"/>
    </source>
</evidence>